<dbReference type="Proteomes" id="UP001149140">
    <property type="component" value="Unassembled WGS sequence"/>
</dbReference>
<dbReference type="AlphaFoldDB" id="A0A9X3S0L0"/>
<evidence type="ECO:0000313" key="3">
    <source>
        <dbReference type="Proteomes" id="UP001149140"/>
    </source>
</evidence>
<sequence length="128" mass="14226">MSFSTQVLLRSEESGGHVAIVENRIGPHWGGPPLHQHDFDEGFYVLEGELTFQVGDEVVVKRAGEFAFAPRNVVHTLANHSDRPARYVLVITPAGFERYFARMSEEPPAWARQPFPETIVVGAQIPSA</sequence>
<name>A0A9X3S0L0_9ACTN</name>
<keyword evidence="3" id="KW-1185">Reference proteome</keyword>
<proteinExistence type="predicted"/>
<comment type="caution">
    <text evidence="2">The sequence shown here is derived from an EMBL/GenBank/DDBJ whole genome shotgun (WGS) entry which is preliminary data.</text>
</comment>
<accession>A0A9X3S0L0</accession>
<dbReference type="InterPro" id="IPR014710">
    <property type="entry name" value="RmlC-like_jellyroll"/>
</dbReference>
<evidence type="ECO:0000313" key="2">
    <source>
        <dbReference type="EMBL" id="MDA0161429.1"/>
    </source>
</evidence>
<organism evidence="2 3">
    <name type="scientific">Solirubrobacter ginsenosidimutans</name>
    <dbReference type="NCBI Taxonomy" id="490573"/>
    <lineage>
        <taxon>Bacteria</taxon>
        <taxon>Bacillati</taxon>
        <taxon>Actinomycetota</taxon>
        <taxon>Thermoleophilia</taxon>
        <taxon>Solirubrobacterales</taxon>
        <taxon>Solirubrobacteraceae</taxon>
        <taxon>Solirubrobacter</taxon>
    </lineage>
</organism>
<dbReference type="RefSeq" id="WP_270040639.1">
    <property type="nucleotide sequence ID" value="NZ_JAPDOD010000012.1"/>
</dbReference>
<protein>
    <submittedName>
        <fullName evidence="2">Cupin domain-containing protein</fullName>
    </submittedName>
</protein>
<gene>
    <name evidence="2" type="ORF">OM076_14220</name>
</gene>
<feature type="domain" description="Cupin type-2" evidence="1">
    <location>
        <begin position="25"/>
        <end position="90"/>
    </location>
</feature>
<dbReference type="PANTHER" id="PTHR36440:SF1">
    <property type="entry name" value="PUTATIVE (AFU_ORTHOLOGUE AFUA_8G07350)-RELATED"/>
    <property type="match status" value="1"/>
</dbReference>
<dbReference type="Pfam" id="PF07883">
    <property type="entry name" value="Cupin_2"/>
    <property type="match status" value="1"/>
</dbReference>
<dbReference type="EMBL" id="JAPDOD010000012">
    <property type="protein sequence ID" value="MDA0161429.1"/>
    <property type="molecule type" value="Genomic_DNA"/>
</dbReference>
<dbReference type="SUPFAM" id="SSF51182">
    <property type="entry name" value="RmlC-like cupins"/>
    <property type="match status" value="1"/>
</dbReference>
<dbReference type="InterPro" id="IPR013096">
    <property type="entry name" value="Cupin_2"/>
</dbReference>
<dbReference type="PANTHER" id="PTHR36440">
    <property type="entry name" value="PUTATIVE (AFU_ORTHOLOGUE AFUA_8G07350)-RELATED"/>
    <property type="match status" value="1"/>
</dbReference>
<evidence type="ECO:0000259" key="1">
    <source>
        <dbReference type="Pfam" id="PF07883"/>
    </source>
</evidence>
<reference evidence="2" key="1">
    <citation type="submission" date="2022-10" db="EMBL/GenBank/DDBJ databases">
        <title>The WGS of Solirubrobacter ginsenosidimutans DSM 21036.</title>
        <authorList>
            <person name="Jiang Z."/>
        </authorList>
    </citation>
    <scope>NUCLEOTIDE SEQUENCE</scope>
    <source>
        <strain evidence="2">DSM 21036</strain>
    </source>
</reference>
<dbReference type="InterPro" id="IPR053146">
    <property type="entry name" value="QDO-like"/>
</dbReference>
<dbReference type="InterPro" id="IPR011051">
    <property type="entry name" value="RmlC_Cupin_sf"/>
</dbReference>
<dbReference type="Gene3D" id="2.60.120.10">
    <property type="entry name" value="Jelly Rolls"/>
    <property type="match status" value="1"/>
</dbReference>